<evidence type="ECO:0000313" key="3">
    <source>
        <dbReference type="Proteomes" id="UP000225740"/>
    </source>
</evidence>
<dbReference type="InterPro" id="IPR003787">
    <property type="entry name" value="Sulphur_relay_DsrE/F-like"/>
</dbReference>
<reference evidence="2 3" key="1">
    <citation type="submission" date="2017-06" db="EMBL/GenBank/DDBJ databases">
        <title>Description of Rhodopirellula bahusiensis sp. nov.</title>
        <authorList>
            <person name="Kizina J."/>
            <person name="Harder J."/>
        </authorList>
    </citation>
    <scope>NUCLEOTIDE SEQUENCE [LARGE SCALE GENOMIC DNA]</scope>
    <source>
        <strain evidence="2 3">SWK21</strain>
    </source>
</reference>
<dbReference type="AlphaFoldDB" id="A0A2G1VZN2"/>
<protein>
    <submittedName>
        <fullName evidence="2">Uncharacterized protein</fullName>
    </submittedName>
</protein>
<feature type="signal peptide" evidence="1">
    <location>
        <begin position="1"/>
        <end position="28"/>
    </location>
</feature>
<evidence type="ECO:0000256" key="1">
    <source>
        <dbReference type="SAM" id="SignalP"/>
    </source>
</evidence>
<gene>
    <name evidence="2" type="ORF">CEE69_26950</name>
</gene>
<feature type="chain" id="PRO_5013934922" evidence="1">
    <location>
        <begin position="29"/>
        <end position="157"/>
    </location>
</feature>
<dbReference type="SUPFAM" id="SSF75169">
    <property type="entry name" value="DsrEFH-like"/>
    <property type="match status" value="1"/>
</dbReference>
<dbReference type="GeneID" id="90611524"/>
<keyword evidence="1" id="KW-0732">Signal</keyword>
<dbReference type="InterPro" id="IPR027396">
    <property type="entry name" value="DsrEFH-like"/>
</dbReference>
<sequence>MPLAKTMFRLSLVVAAICVSTWASSARADDEKAIDGSGQKVVVHLSHFTDDLHRCFMAVKVANLMQEYGAEVTLFVDLEGVRIAQRRQELEFQWGPDSPTLAELYEKFAAGGGTVLVCPYCAKSAHITDPGLKRNAQIGTTAMLGKLLIEADKVMDY</sequence>
<dbReference type="EMBL" id="NIZW01000030">
    <property type="protein sequence ID" value="PHQ32256.1"/>
    <property type="molecule type" value="Genomic_DNA"/>
</dbReference>
<dbReference type="OrthoDB" id="9812053at2"/>
<name>A0A2G1VZN2_9BACT</name>
<evidence type="ECO:0000313" key="2">
    <source>
        <dbReference type="EMBL" id="PHQ32256.1"/>
    </source>
</evidence>
<comment type="caution">
    <text evidence="2">The sequence shown here is derived from an EMBL/GenBank/DDBJ whole genome shotgun (WGS) entry which is preliminary data.</text>
</comment>
<dbReference type="Gene3D" id="3.40.1260.10">
    <property type="entry name" value="DsrEFH-like"/>
    <property type="match status" value="1"/>
</dbReference>
<dbReference type="Pfam" id="PF02635">
    <property type="entry name" value="DsrE"/>
    <property type="match status" value="1"/>
</dbReference>
<keyword evidence="3" id="KW-1185">Reference proteome</keyword>
<organism evidence="2 3">
    <name type="scientific">Rhodopirellula bahusiensis</name>
    <dbReference type="NCBI Taxonomy" id="2014065"/>
    <lineage>
        <taxon>Bacteria</taxon>
        <taxon>Pseudomonadati</taxon>
        <taxon>Planctomycetota</taxon>
        <taxon>Planctomycetia</taxon>
        <taxon>Pirellulales</taxon>
        <taxon>Pirellulaceae</taxon>
        <taxon>Rhodopirellula</taxon>
    </lineage>
</organism>
<dbReference type="RefSeq" id="WP_099263720.1">
    <property type="nucleotide sequence ID" value="NZ_NIZW01000030.1"/>
</dbReference>
<dbReference type="Proteomes" id="UP000225740">
    <property type="component" value="Unassembled WGS sequence"/>
</dbReference>
<accession>A0A2G1VZN2</accession>
<proteinExistence type="predicted"/>